<dbReference type="AlphaFoldDB" id="A0A7Z7BCB9"/>
<reference evidence="2" key="1">
    <citation type="submission" date="2016-10" db="EMBL/GenBank/DDBJ databases">
        <authorList>
            <person name="Varghese N."/>
            <person name="Submissions S."/>
        </authorList>
    </citation>
    <scope>NUCLEOTIDE SEQUENCE [LARGE SCALE GENOMIC DNA]</scope>
    <source>
        <strain evidence="2">YR281</strain>
    </source>
</reference>
<keyword evidence="1" id="KW-0812">Transmembrane</keyword>
<organism evidence="2 3">
    <name type="scientific">Paraburkholderia steynii</name>
    <dbReference type="NCBI Taxonomy" id="1245441"/>
    <lineage>
        <taxon>Bacteria</taxon>
        <taxon>Pseudomonadati</taxon>
        <taxon>Pseudomonadota</taxon>
        <taxon>Betaproteobacteria</taxon>
        <taxon>Burkholderiales</taxon>
        <taxon>Burkholderiaceae</taxon>
        <taxon>Paraburkholderia</taxon>
    </lineage>
</organism>
<name>A0A7Z7BCB9_9BURK</name>
<evidence type="ECO:0000256" key="1">
    <source>
        <dbReference type="SAM" id="Phobius"/>
    </source>
</evidence>
<dbReference type="EMBL" id="FNDI01000022">
    <property type="protein sequence ID" value="SDI70504.1"/>
    <property type="molecule type" value="Genomic_DNA"/>
</dbReference>
<comment type="caution">
    <text evidence="2">The sequence shown here is derived from an EMBL/GenBank/DDBJ whole genome shotgun (WGS) entry which is preliminary data.</text>
</comment>
<evidence type="ECO:0000313" key="2">
    <source>
        <dbReference type="EMBL" id="SDI70504.1"/>
    </source>
</evidence>
<protein>
    <submittedName>
        <fullName evidence="2">Uncharacterized protein</fullName>
    </submittedName>
</protein>
<keyword evidence="1" id="KW-0472">Membrane</keyword>
<accession>A0A7Z7BCB9</accession>
<proteinExistence type="predicted"/>
<gene>
    <name evidence="2" type="ORF">SAMN04487926_12251</name>
</gene>
<dbReference type="Proteomes" id="UP000198900">
    <property type="component" value="Unassembled WGS sequence"/>
</dbReference>
<evidence type="ECO:0000313" key="3">
    <source>
        <dbReference type="Proteomes" id="UP000198900"/>
    </source>
</evidence>
<sequence>MRHEWLEHVQRLSWDTPITVTLTSATVGSVVTLAWITASNARRRKRQRHDTVLELALSLERHARACRTMMHKAVWALTASAGHGRHDVRKDVTIPSFAFPDTLDWQVLSRRTISELREYPATVHAAREHVEAFREFGEPTDFCWQVEFECAKTAMSALVLARATRRRFGVETWKPGAKDSAMERELSDFIANAEARRKASLQGPKQFAFEQRLEARPIDARTNEIAPSAST</sequence>
<keyword evidence="1" id="KW-1133">Transmembrane helix</keyword>
<feature type="transmembrane region" description="Helical" evidence="1">
    <location>
        <begin position="20"/>
        <end position="38"/>
    </location>
</feature>
<keyword evidence="3" id="KW-1185">Reference proteome</keyword>